<sequence length="180" mass="20223">MNPLFPDNYYEPAIGLVVFLVTLFVVGKLLVPRLQKTLVERADAIDGGIVRAEGAQAEVRNLERQYHELLKEARRDAALLREEAREQGAQIRAELRTQAQAEARHLIGAAHAQIEADRQAAFAQIRTEIGRLSTDLAGRIIGESLEEDVRQTGIVERFLNELENRRSREITGRPSAKMSE</sequence>
<dbReference type="PANTHER" id="PTHR33445:SF1">
    <property type="entry name" value="ATP SYNTHASE SUBUNIT B"/>
    <property type="match status" value="1"/>
</dbReference>
<keyword evidence="4 14" id="KW-1003">Cell membrane</keyword>
<evidence type="ECO:0000256" key="10">
    <source>
        <dbReference type="ARBA" id="ARBA00023136"/>
    </source>
</evidence>
<dbReference type="HAMAP" id="MF_01398">
    <property type="entry name" value="ATP_synth_b_bprime"/>
    <property type="match status" value="1"/>
</dbReference>
<dbReference type="AlphaFoldDB" id="A0A2T0M226"/>
<keyword evidence="8 14" id="KW-1133">Transmembrane helix</keyword>
<dbReference type="InterPro" id="IPR005864">
    <property type="entry name" value="ATP_synth_F0_bsu_bac"/>
</dbReference>
<dbReference type="Gene3D" id="1.20.5.620">
    <property type="entry name" value="F1F0 ATP synthase subunit B, membrane domain"/>
    <property type="match status" value="1"/>
</dbReference>
<reference evidence="17 18" key="1">
    <citation type="submission" date="2018-03" db="EMBL/GenBank/DDBJ databases">
        <title>Genomic Encyclopedia of Type Strains, Phase III (KMG-III): the genomes of soil and plant-associated and newly described type strains.</title>
        <authorList>
            <person name="Whitman W."/>
        </authorList>
    </citation>
    <scope>NUCLEOTIDE SEQUENCE [LARGE SCALE GENOMIC DNA]</scope>
    <source>
        <strain evidence="17 18">CGMCC 4.7104</strain>
    </source>
</reference>
<evidence type="ECO:0000256" key="4">
    <source>
        <dbReference type="ARBA" id="ARBA00022475"/>
    </source>
</evidence>
<dbReference type="GO" id="GO:0046961">
    <property type="term" value="F:proton-transporting ATPase activity, rotational mechanism"/>
    <property type="evidence" value="ECO:0007669"/>
    <property type="project" value="TreeGrafter"/>
</dbReference>
<keyword evidence="7 14" id="KW-0375">Hydrogen ion transport</keyword>
<evidence type="ECO:0000256" key="15">
    <source>
        <dbReference type="RuleBase" id="RU003848"/>
    </source>
</evidence>
<evidence type="ECO:0000256" key="2">
    <source>
        <dbReference type="ARBA" id="ARBA00005513"/>
    </source>
</evidence>
<feature type="transmembrane region" description="Helical" evidence="14">
    <location>
        <begin position="12"/>
        <end position="31"/>
    </location>
</feature>
<evidence type="ECO:0000256" key="3">
    <source>
        <dbReference type="ARBA" id="ARBA00022448"/>
    </source>
</evidence>
<name>A0A2T0M226_9ACTN</name>
<evidence type="ECO:0000256" key="14">
    <source>
        <dbReference type="HAMAP-Rule" id="MF_01398"/>
    </source>
</evidence>
<keyword evidence="6 14" id="KW-0812">Transmembrane</keyword>
<evidence type="ECO:0000256" key="9">
    <source>
        <dbReference type="ARBA" id="ARBA00023065"/>
    </source>
</evidence>
<dbReference type="GO" id="GO:0046933">
    <property type="term" value="F:proton-transporting ATP synthase activity, rotational mechanism"/>
    <property type="evidence" value="ECO:0007669"/>
    <property type="project" value="UniProtKB-UniRule"/>
</dbReference>
<keyword evidence="11 14" id="KW-0066">ATP synthesis</keyword>
<keyword evidence="16" id="KW-0175">Coiled coil</keyword>
<evidence type="ECO:0000256" key="12">
    <source>
        <dbReference type="ARBA" id="ARBA00025198"/>
    </source>
</evidence>
<protein>
    <recommendedName>
        <fullName evidence="14">ATP synthase subunit b</fullName>
    </recommendedName>
    <alternativeName>
        <fullName evidence="14">ATP synthase F(0) sector subunit b</fullName>
    </alternativeName>
    <alternativeName>
        <fullName evidence="14">ATPase subunit I</fullName>
    </alternativeName>
    <alternativeName>
        <fullName evidence="14">F-type ATPase subunit b</fullName>
        <shortName evidence="14">F-ATPase subunit b</shortName>
    </alternativeName>
</protein>
<evidence type="ECO:0000313" key="17">
    <source>
        <dbReference type="EMBL" id="PRX50770.1"/>
    </source>
</evidence>
<evidence type="ECO:0000256" key="5">
    <source>
        <dbReference type="ARBA" id="ARBA00022547"/>
    </source>
</evidence>
<comment type="function">
    <text evidence="14">Component of the F(0) channel, it forms part of the peripheral stalk, linking F(1) to F(0).</text>
</comment>
<dbReference type="CDD" id="cd06503">
    <property type="entry name" value="ATP-synt_Fo_b"/>
    <property type="match status" value="1"/>
</dbReference>
<comment type="caution">
    <text evidence="17">The sequence shown here is derived from an EMBL/GenBank/DDBJ whole genome shotgun (WGS) entry which is preliminary data.</text>
</comment>
<evidence type="ECO:0000256" key="7">
    <source>
        <dbReference type="ARBA" id="ARBA00022781"/>
    </source>
</evidence>
<comment type="similarity">
    <text evidence="2 14 15">Belongs to the ATPase B chain family.</text>
</comment>
<dbReference type="NCBIfam" id="NF004412">
    <property type="entry name" value="PRK05759.1-3"/>
    <property type="match status" value="1"/>
</dbReference>
<proteinExistence type="inferred from homology"/>
<comment type="subcellular location">
    <subcellularLocation>
        <location evidence="1 14">Cell membrane</location>
        <topology evidence="1 14">Single-pass membrane protein</topology>
    </subcellularLocation>
</comment>
<dbReference type="InterPro" id="IPR050059">
    <property type="entry name" value="ATP_synthase_B_chain"/>
</dbReference>
<comment type="subunit">
    <text evidence="13 14">F-type ATPases have 2 components, F(1) - the catalytic core - and F(0) - the membrane proton channel. F(1) has five subunits: alpha(3), beta(3), gamma(1), delta(1), epsilon(1). F(0) has three main subunits: a(1), b(2) and c(10-14). The alpha and beta chains form an alternating ring which encloses part of the gamma chain. F(1) is attached to F(0) by a central stalk formed by the gamma and epsilon chains, while a peripheral stalk is formed by the delta and b chains.</text>
</comment>
<dbReference type="GO" id="GO:0045259">
    <property type="term" value="C:proton-transporting ATP synthase complex"/>
    <property type="evidence" value="ECO:0007669"/>
    <property type="project" value="UniProtKB-KW"/>
</dbReference>
<dbReference type="InterPro" id="IPR002146">
    <property type="entry name" value="ATP_synth_b/b'su_bac/chlpt"/>
</dbReference>
<feature type="coiled-coil region" evidence="16">
    <location>
        <begin position="52"/>
        <end position="90"/>
    </location>
</feature>
<gene>
    <name evidence="14" type="primary">atpF</name>
    <name evidence="17" type="ORF">B0I32_13757</name>
</gene>
<evidence type="ECO:0000256" key="11">
    <source>
        <dbReference type="ARBA" id="ARBA00023310"/>
    </source>
</evidence>
<dbReference type="NCBIfam" id="TIGR01144">
    <property type="entry name" value="ATP_synt_b"/>
    <property type="match status" value="1"/>
</dbReference>
<keyword evidence="10 14" id="KW-0472">Membrane</keyword>
<dbReference type="EMBL" id="PVNG01000037">
    <property type="protein sequence ID" value="PRX50770.1"/>
    <property type="molecule type" value="Genomic_DNA"/>
</dbReference>
<dbReference type="SUPFAM" id="SSF81573">
    <property type="entry name" value="F1F0 ATP synthase subunit B, membrane domain"/>
    <property type="match status" value="1"/>
</dbReference>
<evidence type="ECO:0000256" key="1">
    <source>
        <dbReference type="ARBA" id="ARBA00004162"/>
    </source>
</evidence>
<organism evidence="17 18">
    <name type="scientific">Nonomuraea fuscirosea</name>
    <dbReference type="NCBI Taxonomy" id="1291556"/>
    <lineage>
        <taxon>Bacteria</taxon>
        <taxon>Bacillati</taxon>
        <taxon>Actinomycetota</taxon>
        <taxon>Actinomycetes</taxon>
        <taxon>Streptosporangiales</taxon>
        <taxon>Streptosporangiaceae</taxon>
        <taxon>Nonomuraea</taxon>
    </lineage>
</organism>
<keyword evidence="9 14" id="KW-0406">Ion transport</keyword>
<accession>A0A2T0M226</accession>
<evidence type="ECO:0000256" key="8">
    <source>
        <dbReference type="ARBA" id="ARBA00022989"/>
    </source>
</evidence>
<dbReference type="Proteomes" id="UP000238312">
    <property type="component" value="Unassembled WGS sequence"/>
</dbReference>
<evidence type="ECO:0000313" key="18">
    <source>
        <dbReference type="Proteomes" id="UP000238312"/>
    </source>
</evidence>
<comment type="function">
    <text evidence="12 14">F(1)F(0) ATP synthase produces ATP from ADP in the presence of a proton or sodium gradient. F-type ATPases consist of two structural domains, F(1) containing the extramembraneous catalytic core and F(0) containing the membrane proton channel, linked together by a central stalk and a peripheral stalk. During catalysis, ATP synthesis in the catalytic domain of F(1) is coupled via a rotary mechanism of the central stalk subunits to proton translocation.</text>
</comment>
<dbReference type="InterPro" id="IPR028987">
    <property type="entry name" value="ATP_synth_B-like_membr_sf"/>
</dbReference>
<keyword evidence="3 14" id="KW-0813">Transport</keyword>
<dbReference type="GO" id="GO:0005886">
    <property type="term" value="C:plasma membrane"/>
    <property type="evidence" value="ECO:0007669"/>
    <property type="project" value="UniProtKB-SubCell"/>
</dbReference>
<keyword evidence="18" id="KW-1185">Reference proteome</keyword>
<evidence type="ECO:0000256" key="13">
    <source>
        <dbReference type="ARBA" id="ARBA00025830"/>
    </source>
</evidence>
<evidence type="ECO:0000256" key="6">
    <source>
        <dbReference type="ARBA" id="ARBA00022692"/>
    </source>
</evidence>
<evidence type="ECO:0000256" key="16">
    <source>
        <dbReference type="SAM" id="Coils"/>
    </source>
</evidence>
<dbReference type="PANTHER" id="PTHR33445">
    <property type="entry name" value="ATP SYNTHASE SUBUNIT B', CHLOROPLASTIC"/>
    <property type="match status" value="1"/>
</dbReference>
<keyword evidence="5 14" id="KW-0138">CF(0)</keyword>
<dbReference type="Pfam" id="PF00430">
    <property type="entry name" value="ATP-synt_B"/>
    <property type="match status" value="1"/>
</dbReference>